<dbReference type="Pfam" id="PF00271">
    <property type="entry name" value="Helicase_C"/>
    <property type="match status" value="1"/>
</dbReference>
<keyword evidence="3" id="KW-0547">Nucleotide-binding</keyword>
<dbReference type="PANTHER" id="PTHR14025:SF20">
    <property type="entry name" value="FANCONI ANEMIA GROUP M PROTEIN"/>
    <property type="match status" value="1"/>
</dbReference>
<dbReference type="InterPro" id="IPR011335">
    <property type="entry name" value="Restrct_endonuc-II-like"/>
</dbReference>
<feature type="compositionally biased region" description="Polar residues" evidence="8">
    <location>
        <begin position="2749"/>
        <end position="2763"/>
    </location>
</feature>
<name>A0A553Q0V6_9TELE</name>
<dbReference type="GO" id="GO:0045003">
    <property type="term" value="P:double-strand break repair via synthesis-dependent strand annealing"/>
    <property type="evidence" value="ECO:0007669"/>
    <property type="project" value="TreeGrafter"/>
</dbReference>
<dbReference type="InterPro" id="IPR011545">
    <property type="entry name" value="DEAD/DEAH_box_helicase_dom"/>
</dbReference>
<dbReference type="InterPro" id="IPR034085">
    <property type="entry name" value="TOG"/>
</dbReference>
<evidence type="ECO:0000256" key="5">
    <source>
        <dbReference type="ARBA" id="ARBA00022806"/>
    </source>
</evidence>
<feature type="compositionally biased region" description="Basic residues" evidence="8">
    <location>
        <begin position="704"/>
        <end position="717"/>
    </location>
</feature>
<feature type="region of interest" description="Disordered" evidence="8">
    <location>
        <begin position="1"/>
        <end position="33"/>
    </location>
</feature>
<dbReference type="FunFam" id="3.40.50.300:FF:000861">
    <property type="entry name" value="Fanconi anemia, complementation group M"/>
    <property type="match status" value="1"/>
</dbReference>
<dbReference type="SUPFAM" id="SSF48371">
    <property type="entry name" value="ARM repeat"/>
    <property type="match status" value="1"/>
</dbReference>
<evidence type="ECO:0000259" key="10">
    <source>
        <dbReference type="PROSITE" id="PS51194"/>
    </source>
</evidence>
<dbReference type="PANTHER" id="PTHR14025">
    <property type="entry name" value="FANCONI ANEMIA GROUP M FANCM FAMILY MEMBER"/>
    <property type="match status" value="1"/>
</dbReference>
<comment type="similarity">
    <text evidence="2">Belongs to the DEAD box helicase family. DEAH subfamily. FANCM sub-subfamily.</text>
</comment>
<accession>A0A553Q0V6</accession>
<feature type="region of interest" description="Disordered" evidence="8">
    <location>
        <begin position="3213"/>
        <end position="3288"/>
    </location>
</feature>
<dbReference type="SMART" id="SM00490">
    <property type="entry name" value="HELICc"/>
    <property type="match status" value="1"/>
</dbReference>
<dbReference type="Gene3D" id="3.40.50.300">
    <property type="entry name" value="P-loop containing nucleotide triphosphate hydrolases"/>
    <property type="match status" value="2"/>
</dbReference>
<feature type="compositionally biased region" description="Polar residues" evidence="8">
    <location>
        <begin position="1072"/>
        <end position="1083"/>
    </location>
</feature>
<dbReference type="InterPro" id="IPR011989">
    <property type="entry name" value="ARM-like"/>
</dbReference>
<gene>
    <name evidence="11" type="ORF">DNTS_016277</name>
</gene>
<sequence length="3554" mass="397737">MDKPAPDPLAEAASGSSSVQQPNPHPPLMRSGDPLNFDKPARGCWVLLNARWWRFDAVIGNTSCFSHDISEITHAPAVLNNSQAAHNTHVLLLLLEELMRLKDWGFSLPRSPNRANLGLKNTLSFRAEKKKMSLQPKEDPQLVKRRQTSQLNIPPVSSGAHDVAYMLSDAHTHSEESEHSSCKVSSYKERPYPPMAYTIPSRTAVAKQLRDLLMGATGCHSFSLGWYFSTDCSVANRPALPPMASSTLGAQRGRVQSTVWKERRRIPTYRLLAEHVEVIAGHNFIQLGVCELQELFSHTHLLKVLTDKLGGSQTELVGGEHGSEVRADGSQHHLVSVDLTLTHTQNHITQLAILTETLEALQQLLRVRTRRGPTMMLSGLIPVELHQQLLDQQNFQSRTSAVEKLKKILESQDLLGLPGAVVLEFISFLHNLLEDCNFKVQHGALQLIYLLVQKLEDQVEKYYKGIVHLTVIALGDPRSPTRQQYMRIFHQLMQELGPQRILELVFAQTKHRNSRVREDTLNIIIAALLTHPRQDFDIPYLCNVVAPCLLDSKRRVRHAALEAFAVLDSCLDTGMKQPLMKAVNHAELMMEPGCPKGLMEAVNARRRRHKLPLITSDGSVEYALTLPKPGQRRLSPQQSGADLDWVLNAAHRNSALPQGIVNGDVDVDDAPQRRIVSAGKGKKKLPWERNSLSANGNTSEKFRSPGRTRRSLARQRRSGSLDSDPELFKITYQPDSDRGFSKSSGFSCGAVDRTISLPSSSMPLGSILLPSFPLSGSLLTPAVPRRKNADANLLSMSNTWPNKHETNTYQTMGSGELKSSKFSPLPPRASSDNQSRNMLSRNGSGNSSRPSSEQLRNHSARENEELILDRQEMLNSLRPLRNSAAKKRAKASASSSDLDPDPDSPDSAVKLDLVPDSPERSPSVSSPLSESGLSSLCSPPSPSNKHCSPVNSAVKHHEASRKRLSSAAADIHSAAVWLQQDESPTEECVRVIGQRLSYHKQAHPDELKEIHLTWSAPHQTQRAGLEPRTVRNATGSHHVVSKSYSVKEMSEGVIGKGVFGSTVLPSRPSVPMSPSDQTDSGSKISHEPPVGVYGHSFSSAYMDSDGSPEPEETLDSQKKVKLSKFLREKIRPQHQDLEGVQMDSRRCKKALHNGVKDPSLNDCELFSDESPTSANGPIKCLSPAHNPTPPVEPANGSAGSRVRRASSLNRSRRAQSHNSDELISVSPKEEVQAELRPFSKPELALIQSFSLMASDDWEKKIEGMLSIRSLAQFHPDVLMSKVHEVCLALIQEVRNLRSGVSRGAVVTLGEMFSSLQKGMDQELDSVVRVLLQKAGELNAFIRQDMERALNSMIMHCTHTRSLSALLNAGLSHRNVGVRRCMAQHLSLLVEQLGAPRILSGAKDLSDRVLPAVCKLAQDSNQEARYFGRRMLLYLSSHRDFDKMVEKFVPEKEKQAVRDTVFTLQTKGLGEMPQDTPSARGRRSLVGSGLVRTSSLRSGVCLGKAHSLSDRSEYIKQMMALLGSKDFRDRIQAIDQLVCDCEENPALIIDSLVPVCDALTARLQESNTKVNMRALESLPLIFSSLGERLSPVLNLLIPALVDTHLNSRNPAKQELIDTITELVLDVYPSRPQLVEQKALPLLWSLISASTNQSTAGTRESTCRLAQTLHSLLGDTLMEQAVNQGVSVQTKDDDDDDDDLLLLAVHEAECSLTSPGFDPSAGQVWIYPSNYPVRGYQLSICKAALFTNTLVCLPTGLGKTFIAAVLMYNYYRWFPAGKIIFTAPTRPLVAQQIQACFGVMGIPQEHMVELTGSTSAQRRASLWSSRRVFFLTPQVMLNDLCRLTCPATQVKCVVIDEAHRATGNHAYVQVIRELHSQTQQFRILALSATPGGDIKAVQQVISNLLISHIELRSEEDADIQQHVHQRSLEKIVVPLGEVLTGYQTKYLQVLERFTSRLTQMRLLNHQSPRVRNELQRCPIFMELYRDMESMFSSSNSTGHPKDAFAYSHPKLQKLDEVVLHHFETWSEKSGTEAGSSAGNTRVMIFSSFRESVQEITEMLKRHQPLLRVMSFMGQAAGGRGGRGFTQKEQLRFGFKLKEQLQMCLRGCGFKLKKLLPPCVIFTSLILVVRRFREGGFNTLVSTCVGEEGLDIGEVDLIVCFDAQKSPVRLVQRMGRTGRRRQGRIVIILAEGREERTYNQSQSNRRSITRSISGRQQNFRMFGESPRMIPTGVSPSLHMMNIRCGQFEVREPEGRTRKVKGQRSELRLNETDQPSLKQDGFLSPTEAAIWSSRMRLSEDEAQPLLTRSTLLSFPDQQTQEEDCVSGSIRPLSLWEWRHWQNRPLHTHAVTHSDRCLHFTAIMDLIDTMREEEGDCDYESELMKHLQQEDVNEDKTTNIHKTRQKRTTIRHKKIKANKILGIENTLEDQYVETKHESPLGEDPASLMDFMYGDVHQAQVSDPKMASSSTQECEQCLLEDQESPEFSHLFYQPKRTLKCCHYSLNTRAFQKVLANVEELLSRSPPKRFNFNLLDEMRSPSKKFKSVFIDDDESPPKFSNLAKSKTSIMSVQRFNLNSIENEPTSPLNCAKIDLTKTKTDAQRDPPDVFQVTFSMTSAPQKSVESEGNALSPSWDELFEEDLDDGDVLKNDSVREEYLNKSIDLFGDEEFLQISVPDVPTPEKSTGPEGTKEMIRTVSERTQDSSTQVAIVPERWDVTPGRMRGNRRSLITGPEGKHTSTPVHVTGNKLIINEFQGKQETPGHVTQSKSFLKESEENQETSGNKVERLSQTGPLGDQVMLNGAQRKQIPTPGYLTGLSRLMHTEPEGKQTRMGHDVTGSPSILSGLNGNQLSTTGHVTGCRTVLTEPEGKRLIGSRLGLEAGQVTPGSFSRSSSGSGSDMFFSVNFDLGFESEEEGDVNPVLTRAKPSKDLCNSTPKNNSLCQSQRTETRQNHPLSDQTVRTTLSVKRERTQMLDHSVPRPSWASHSCADHDSEMETHLNSPAQEDSVFALEEPSICSDAESPVQARRRQIAALNTSEDSDEASDDFQHSSRQNHPHIHRKPPLKKPQDKKQQHHSARQFLDEEAELSEDEDVSSDEVDDDEEQNQSMLGFVVNNTTCSQGLNDSEMQAVYLRSVRSPALHNRLRFTNKHTHSINVFSQVPEQDETYQEDSFLCDGSEEAYEEVEDEEPEVILEDSYIDGRKQYATRRRAKIRLIREERESEKQTKSKKSRIIRPQDSSEDEEKQCENNQSRVLGVSVEERARKGTVSIELPRENVPQRIQNTSRRSNPDLFPDPMEIKRQRFSDQASLSEELDFHLEKKAPSSSVAHAPLLSTEGQVSMLVDPRCISGSSELVSRLRHIGVKLRVCSLSGPDFILSKRMAVNRESESDLSGVQNRRRLQERIQKLQEEHERVCLIIQRDRTKPGEPVRIIQHSRHYAATLALLAKAGVRLLFSNGIEDTAAILNELVQLEKRKGQAIDVPLEVRGHQQRALQFCLSLPRISYVTALIMSHRFNSVVEIINSSVEDLQSLTSISHSRAEEIYRCLRYSCDPVLTRQQPVL</sequence>
<keyword evidence="12" id="KW-1185">Reference proteome</keyword>
<feature type="compositionally biased region" description="Low complexity" evidence="8">
    <location>
        <begin position="920"/>
        <end position="938"/>
    </location>
</feature>
<organism evidence="11 12">
    <name type="scientific">Danionella cerebrum</name>
    <dbReference type="NCBI Taxonomy" id="2873325"/>
    <lineage>
        <taxon>Eukaryota</taxon>
        <taxon>Metazoa</taxon>
        <taxon>Chordata</taxon>
        <taxon>Craniata</taxon>
        <taxon>Vertebrata</taxon>
        <taxon>Euteleostomi</taxon>
        <taxon>Actinopterygii</taxon>
        <taxon>Neopterygii</taxon>
        <taxon>Teleostei</taxon>
        <taxon>Ostariophysi</taxon>
        <taxon>Cypriniformes</taxon>
        <taxon>Danionidae</taxon>
        <taxon>Danioninae</taxon>
        <taxon>Danionella</taxon>
    </lineage>
</organism>
<keyword evidence="5" id="KW-0347">Helicase</keyword>
<dbReference type="Pfam" id="PF02732">
    <property type="entry name" value="ERCC4"/>
    <property type="match status" value="1"/>
</dbReference>
<feature type="region of interest" description="Disordered" evidence="8">
    <location>
        <begin position="882"/>
        <end position="956"/>
    </location>
</feature>
<feature type="region of interest" description="Disordered" evidence="8">
    <location>
        <begin position="1060"/>
        <end position="1118"/>
    </location>
</feature>
<dbReference type="SMART" id="SM00487">
    <property type="entry name" value="DEXDc"/>
    <property type="match status" value="1"/>
</dbReference>
<evidence type="ECO:0000259" key="9">
    <source>
        <dbReference type="PROSITE" id="PS51192"/>
    </source>
</evidence>
<keyword evidence="4" id="KW-0378">Hydrolase</keyword>
<evidence type="ECO:0000256" key="2">
    <source>
        <dbReference type="ARBA" id="ARBA00009889"/>
    </source>
</evidence>
<feature type="compositionally biased region" description="Polar residues" evidence="8">
    <location>
        <begin position="795"/>
        <end position="813"/>
    </location>
</feature>
<evidence type="ECO:0000256" key="1">
    <source>
        <dbReference type="ARBA" id="ARBA00004123"/>
    </source>
</evidence>
<dbReference type="OrthoDB" id="6513042at2759"/>
<feature type="compositionally biased region" description="Acidic residues" evidence="8">
    <location>
        <begin position="3076"/>
        <end position="3098"/>
    </location>
</feature>
<feature type="region of interest" description="Disordered" evidence="8">
    <location>
        <begin position="1168"/>
        <end position="1225"/>
    </location>
</feature>
<feature type="compositionally biased region" description="Low complexity" evidence="8">
    <location>
        <begin position="1196"/>
        <end position="1209"/>
    </location>
</feature>
<dbReference type="InterPro" id="IPR027417">
    <property type="entry name" value="P-loop_NTPase"/>
</dbReference>
<dbReference type="InterPro" id="IPR006166">
    <property type="entry name" value="ERCC4_domain"/>
</dbReference>
<feature type="region of interest" description="Disordered" evidence="8">
    <location>
        <begin position="2712"/>
        <end position="2790"/>
    </location>
</feature>
<feature type="region of interest" description="Disordered" evidence="8">
    <location>
        <begin position="2921"/>
        <end position="2953"/>
    </location>
</feature>
<evidence type="ECO:0000256" key="3">
    <source>
        <dbReference type="ARBA" id="ARBA00022741"/>
    </source>
</evidence>
<dbReference type="InterPro" id="IPR001650">
    <property type="entry name" value="Helicase_C-like"/>
</dbReference>
<evidence type="ECO:0000256" key="4">
    <source>
        <dbReference type="ARBA" id="ARBA00022801"/>
    </source>
</evidence>
<dbReference type="GO" id="GO:0043138">
    <property type="term" value="F:3'-5' DNA helicase activity"/>
    <property type="evidence" value="ECO:0007669"/>
    <property type="project" value="TreeGrafter"/>
</dbReference>
<dbReference type="STRING" id="623744.A0A553Q0V6"/>
<dbReference type="SUPFAM" id="SSF47781">
    <property type="entry name" value="RuvA domain 2-like"/>
    <property type="match status" value="1"/>
</dbReference>
<feature type="compositionally biased region" description="Polar residues" evidence="8">
    <location>
        <begin position="2773"/>
        <end position="2786"/>
    </location>
</feature>
<dbReference type="Gene3D" id="3.40.50.10130">
    <property type="match status" value="1"/>
</dbReference>
<dbReference type="InterPro" id="IPR016024">
    <property type="entry name" value="ARM-type_fold"/>
</dbReference>
<dbReference type="GO" id="GO:0005634">
    <property type="term" value="C:nucleus"/>
    <property type="evidence" value="ECO:0007669"/>
    <property type="project" value="UniProtKB-SubCell"/>
</dbReference>
<feature type="compositionally biased region" description="Polar residues" evidence="8">
    <location>
        <begin position="2925"/>
        <end position="2953"/>
    </location>
</feature>
<dbReference type="Pfam" id="PF00270">
    <property type="entry name" value="DEAD"/>
    <property type="match status" value="1"/>
</dbReference>
<comment type="caution">
    <text evidence="11">The sequence shown here is derived from an EMBL/GenBank/DDBJ whole genome shotgun (WGS) entry which is preliminary data.</text>
</comment>
<dbReference type="SMART" id="SM01349">
    <property type="entry name" value="TOG"/>
    <property type="match status" value="3"/>
</dbReference>
<feature type="compositionally biased region" description="Low complexity" evidence="8">
    <location>
        <begin position="835"/>
        <end position="852"/>
    </location>
</feature>
<feature type="domain" description="Helicase ATP-binding" evidence="9">
    <location>
        <begin position="1738"/>
        <end position="1906"/>
    </location>
</feature>
<feature type="compositionally biased region" description="Polar residues" evidence="8">
    <location>
        <begin position="690"/>
        <end position="699"/>
    </location>
</feature>
<dbReference type="InterPro" id="IPR044749">
    <property type="entry name" value="FANCM_DEXDc"/>
</dbReference>
<keyword evidence="6" id="KW-0067">ATP-binding</keyword>
<dbReference type="Pfam" id="PF12348">
    <property type="entry name" value="CLASP_N"/>
    <property type="match status" value="1"/>
</dbReference>
<evidence type="ECO:0000256" key="7">
    <source>
        <dbReference type="ARBA" id="ARBA00023242"/>
    </source>
</evidence>
<dbReference type="PROSITE" id="PS51192">
    <property type="entry name" value="HELICASE_ATP_BIND_1"/>
    <property type="match status" value="1"/>
</dbReference>
<dbReference type="InterPro" id="IPR024395">
    <property type="entry name" value="CLASP_N_dom"/>
</dbReference>
<feature type="region of interest" description="Disordered" evidence="8">
    <location>
        <begin position="3029"/>
        <end position="3102"/>
    </location>
</feature>
<feature type="region of interest" description="Disordered" evidence="8">
    <location>
        <begin position="676"/>
        <end position="727"/>
    </location>
</feature>
<dbReference type="Gene3D" id="1.10.150.20">
    <property type="entry name" value="5' to 3' exonuclease, C-terminal subdomain"/>
    <property type="match status" value="1"/>
</dbReference>
<dbReference type="GO" id="GO:0009378">
    <property type="term" value="F:four-way junction helicase activity"/>
    <property type="evidence" value="ECO:0007669"/>
    <property type="project" value="TreeGrafter"/>
</dbReference>
<dbReference type="InterPro" id="IPR010994">
    <property type="entry name" value="RuvA_2-like"/>
</dbReference>
<dbReference type="InterPro" id="IPR031879">
    <property type="entry name" value="FANCM-MHF-bd"/>
</dbReference>
<dbReference type="PROSITE" id="PS51194">
    <property type="entry name" value="HELICASE_CTER"/>
    <property type="match status" value="1"/>
</dbReference>
<feature type="region of interest" description="Disordered" evidence="8">
    <location>
        <begin position="2965"/>
        <end position="2991"/>
    </location>
</feature>
<protein>
    <submittedName>
        <fullName evidence="11">Uncharacterized protein</fullName>
    </submittedName>
</protein>
<reference evidence="11 12" key="1">
    <citation type="journal article" date="2019" name="Sci. Data">
        <title>Hybrid genome assembly and annotation of Danionella translucida.</title>
        <authorList>
            <person name="Kadobianskyi M."/>
            <person name="Schulze L."/>
            <person name="Schuelke M."/>
            <person name="Judkewitz B."/>
        </authorList>
    </citation>
    <scope>NUCLEOTIDE SEQUENCE [LARGE SCALE GENOMIC DNA]</scope>
    <source>
        <strain evidence="11 12">Bolton</strain>
    </source>
</reference>
<evidence type="ECO:0000313" key="12">
    <source>
        <dbReference type="Proteomes" id="UP000316079"/>
    </source>
</evidence>
<dbReference type="GO" id="GO:0036297">
    <property type="term" value="P:interstrand cross-link repair"/>
    <property type="evidence" value="ECO:0007669"/>
    <property type="project" value="TreeGrafter"/>
</dbReference>
<dbReference type="GO" id="GO:0000400">
    <property type="term" value="F:four-way junction DNA binding"/>
    <property type="evidence" value="ECO:0007669"/>
    <property type="project" value="TreeGrafter"/>
</dbReference>
<evidence type="ECO:0000256" key="8">
    <source>
        <dbReference type="SAM" id="MobiDB-lite"/>
    </source>
</evidence>
<dbReference type="GO" id="GO:0016787">
    <property type="term" value="F:hydrolase activity"/>
    <property type="evidence" value="ECO:0007669"/>
    <property type="project" value="UniProtKB-KW"/>
</dbReference>
<keyword evidence="7" id="KW-0539">Nucleus</keyword>
<evidence type="ECO:0000313" key="11">
    <source>
        <dbReference type="EMBL" id="TRY83569.1"/>
    </source>
</evidence>
<dbReference type="InterPro" id="IPR014001">
    <property type="entry name" value="Helicase_ATP-bd"/>
</dbReference>
<dbReference type="GO" id="GO:0004518">
    <property type="term" value="F:nuclease activity"/>
    <property type="evidence" value="ECO:0007669"/>
    <property type="project" value="InterPro"/>
</dbReference>
<feature type="compositionally biased region" description="Basic residues" evidence="8">
    <location>
        <begin position="3046"/>
        <end position="3058"/>
    </location>
</feature>
<dbReference type="CDD" id="cd18033">
    <property type="entry name" value="DEXDc_FANCM"/>
    <property type="match status" value="1"/>
</dbReference>
<proteinExistence type="inferred from homology"/>
<feature type="domain" description="Helicase C-terminal" evidence="10">
    <location>
        <begin position="2011"/>
        <end position="2224"/>
    </location>
</feature>
<dbReference type="GO" id="GO:0005524">
    <property type="term" value="F:ATP binding"/>
    <property type="evidence" value="ECO:0007669"/>
    <property type="project" value="UniProtKB-KW"/>
</dbReference>
<feature type="region of interest" description="Disordered" evidence="8">
    <location>
        <begin position="795"/>
        <end position="859"/>
    </location>
</feature>
<dbReference type="SUPFAM" id="SSF52540">
    <property type="entry name" value="P-loop containing nucleoside triphosphate hydrolases"/>
    <property type="match status" value="1"/>
</dbReference>
<feature type="compositionally biased region" description="Basic and acidic residues" evidence="8">
    <location>
        <begin position="2982"/>
        <end position="2991"/>
    </location>
</feature>
<evidence type="ECO:0000256" key="6">
    <source>
        <dbReference type="ARBA" id="ARBA00022840"/>
    </source>
</evidence>
<dbReference type="Pfam" id="PF16783">
    <property type="entry name" value="FANCM-MHF_bd"/>
    <property type="match status" value="1"/>
</dbReference>
<dbReference type="Gene3D" id="1.25.10.10">
    <property type="entry name" value="Leucine-rich Repeat Variant"/>
    <property type="match status" value="3"/>
</dbReference>
<dbReference type="SMART" id="SM00891">
    <property type="entry name" value="ERCC4"/>
    <property type="match status" value="1"/>
</dbReference>
<dbReference type="Proteomes" id="UP000316079">
    <property type="component" value="Unassembled WGS sequence"/>
</dbReference>
<dbReference type="EMBL" id="SRMA01026473">
    <property type="protein sequence ID" value="TRY83569.1"/>
    <property type="molecule type" value="Genomic_DNA"/>
</dbReference>
<comment type="subcellular location">
    <subcellularLocation>
        <location evidence="1">Nucleus</location>
    </subcellularLocation>
</comment>
<dbReference type="SUPFAM" id="SSF52980">
    <property type="entry name" value="Restriction endonuclease-like"/>
    <property type="match status" value="1"/>
</dbReference>